<sequence>MCALSVLLKVSLVTACMQMTPASGAVVSTAVQSQQGGSLQSQQGAVQSQSSSVQSLKVATLQSQQGSALQSQQGDSFQAQQGAALQPQSDSLQSQQGALQAQSSSVQSQQGAALQPQSGSLQSEQKATLQSQSSEAQQSSLQSQEKQPPSSNQLARAPPTTPDTVTSNLLTIQNQTPNQNPIPSADPAYLQHLKLFRSSKASTFNGWSRQNSLPPIVERPQDISKQEERVRTFAAGKSFVLTPAVPEAQATSSTATSTTSQKTIQDEKDDAALFEALRVEQTDICSSCPPLWMNATLDMKSQCSNYESVSTFFEMSIDGRSAQKIDDSSSIKQCTRTITCPQPHMLVKWHDSELCDVHAPSVTDERTFTYKCNGTHWTMHGFPLTSVICGVSSRV</sequence>
<keyword evidence="4" id="KW-1185">Reference proteome</keyword>
<dbReference type="OrthoDB" id="5831460at2759"/>
<proteinExistence type="predicted"/>
<feature type="compositionally biased region" description="Polar residues" evidence="1">
    <location>
        <begin position="116"/>
        <end position="128"/>
    </location>
</feature>
<feature type="region of interest" description="Disordered" evidence="1">
    <location>
        <begin position="67"/>
        <end position="166"/>
    </location>
</feature>
<dbReference type="Proteomes" id="UP000835052">
    <property type="component" value="Unassembled WGS sequence"/>
</dbReference>
<keyword evidence="2" id="KW-0732">Signal</keyword>
<evidence type="ECO:0000256" key="1">
    <source>
        <dbReference type="SAM" id="MobiDB-lite"/>
    </source>
</evidence>
<evidence type="ECO:0000313" key="3">
    <source>
        <dbReference type="EMBL" id="CAD6190669.1"/>
    </source>
</evidence>
<gene>
    <name evidence="3" type="ORF">CAUJ_LOCUS6588</name>
</gene>
<organism evidence="3 4">
    <name type="scientific">Caenorhabditis auriculariae</name>
    <dbReference type="NCBI Taxonomy" id="2777116"/>
    <lineage>
        <taxon>Eukaryota</taxon>
        <taxon>Metazoa</taxon>
        <taxon>Ecdysozoa</taxon>
        <taxon>Nematoda</taxon>
        <taxon>Chromadorea</taxon>
        <taxon>Rhabditida</taxon>
        <taxon>Rhabditina</taxon>
        <taxon>Rhabditomorpha</taxon>
        <taxon>Rhabditoidea</taxon>
        <taxon>Rhabditidae</taxon>
        <taxon>Peloderinae</taxon>
        <taxon>Caenorhabditis</taxon>
    </lineage>
</organism>
<dbReference type="EMBL" id="CAJGYM010000017">
    <property type="protein sequence ID" value="CAD6190669.1"/>
    <property type="molecule type" value="Genomic_DNA"/>
</dbReference>
<protein>
    <submittedName>
        <fullName evidence="3">Uncharacterized protein</fullName>
    </submittedName>
</protein>
<feature type="compositionally biased region" description="Low complexity" evidence="1">
    <location>
        <begin position="129"/>
        <end position="151"/>
    </location>
</feature>
<reference evidence="3" key="1">
    <citation type="submission" date="2020-10" db="EMBL/GenBank/DDBJ databases">
        <authorList>
            <person name="Kikuchi T."/>
        </authorList>
    </citation>
    <scope>NUCLEOTIDE SEQUENCE</scope>
    <source>
        <strain evidence="3">NKZ352</strain>
    </source>
</reference>
<feature type="chain" id="PRO_5035901913" evidence="2">
    <location>
        <begin position="25"/>
        <end position="395"/>
    </location>
</feature>
<name>A0A8S1H4K9_9PELO</name>
<feature type="signal peptide" evidence="2">
    <location>
        <begin position="1"/>
        <end position="24"/>
    </location>
</feature>
<dbReference type="AlphaFoldDB" id="A0A8S1H4K9"/>
<evidence type="ECO:0000256" key="2">
    <source>
        <dbReference type="SAM" id="SignalP"/>
    </source>
</evidence>
<feature type="compositionally biased region" description="Low complexity" evidence="1">
    <location>
        <begin position="67"/>
        <end position="115"/>
    </location>
</feature>
<accession>A0A8S1H4K9</accession>
<comment type="caution">
    <text evidence="3">The sequence shown here is derived from an EMBL/GenBank/DDBJ whole genome shotgun (WGS) entry which is preliminary data.</text>
</comment>
<evidence type="ECO:0000313" key="4">
    <source>
        <dbReference type="Proteomes" id="UP000835052"/>
    </source>
</evidence>